<evidence type="ECO:0000256" key="1">
    <source>
        <dbReference type="ARBA" id="ARBA00001933"/>
    </source>
</evidence>
<keyword evidence="5" id="KW-1185">Reference proteome</keyword>
<name>A0ABV8VZH8_9BACI</name>
<protein>
    <submittedName>
        <fullName evidence="4">Cysteine desulfurase family protein</fullName>
    </submittedName>
</protein>
<comment type="caution">
    <text evidence="4">The sequence shown here is derived from an EMBL/GenBank/DDBJ whole genome shotgun (WGS) entry which is preliminary data.</text>
</comment>
<dbReference type="Pfam" id="PF00266">
    <property type="entry name" value="Aminotran_5"/>
    <property type="match status" value="1"/>
</dbReference>
<evidence type="ECO:0000313" key="4">
    <source>
        <dbReference type="EMBL" id="MFC4388213.1"/>
    </source>
</evidence>
<proteinExistence type="predicted"/>
<keyword evidence="2" id="KW-0663">Pyridoxal phosphate</keyword>
<dbReference type="Gene3D" id="3.40.640.10">
    <property type="entry name" value="Type I PLP-dependent aspartate aminotransferase-like (Major domain)"/>
    <property type="match status" value="1"/>
</dbReference>
<dbReference type="InterPro" id="IPR015424">
    <property type="entry name" value="PyrdxlP-dep_Trfase"/>
</dbReference>
<dbReference type="NCBIfam" id="NF002806">
    <property type="entry name" value="PRK02948.1"/>
    <property type="match status" value="1"/>
</dbReference>
<organism evidence="4 5">
    <name type="scientific">Gracilibacillus marinus</name>
    <dbReference type="NCBI Taxonomy" id="630535"/>
    <lineage>
        <taxon>Bacteria</taxon>
        <taxon>Bacillati</taxon>
        <taxon>Bacillota</taxon>
        <taxon>Bacilli</taxon>
        <taxon>Bacillales</taxon>
        <taxon>Bacillaceae</taxon>
        <taxon>Gracilibacillus</taxon>
    </lineage>
</organism>
<feature type="domain" description="Aminotransferase class V" evidence="3">
    <location>
        <begin position="2"/>
        <end position="362"/>
    </location>
</feature>
<dbReference type="InterPro" id="IPR015422">
    <property type="entry name" value="PyrdxlP-dep_Trfase_small"/>
</dbReference>
<evidence type="ECO:0000313" key="5">
    <source>
        <dbReference type="Proteomes" id="UP001595880"/>
    </source>
</evidence>
<dbReference type="Gene3D" id="3.90.1150.10">
    <property type="entry name" value="Aspartate Aminotransferase, domain 1"/>
    <property type="match status" value="1"/>
</dbReference>
<dbReference type="InterPro" id="IPR015421">
    <property type="entry name" value="PyrdxlP-dep_Trfase_major"/>
</dbReference>
<comment type="cofactor">
    <cofactor evidence="1">
        <name>pyridoxal 5'-phosphate</name>
        <dbReference type="ChEBI" id="CHEBI:597326"/>
    </cofactor>
</comment>
<dbReference type="InterPro" id="IPR016454">
    <property type="entry name" value="Cysteine_dSase"/>
</dbReference>
<evidence type="ECO:0000259" key="3">
    <source>
        <dbReference type="Pfam" id="PF00266"/>
    </source>
</evidence>
<evidence type="ECO:0000256" key="2">
    <source>
        <dbReference type="ARBA" id="ARBA00022898"/>
    </source>
</evidence>
<gene>
    <name evidence="4" type="ORF">ACFOZ1_10420</name>
</gene>
<dbReference type="PIRSF" id="PIRSF005572">
    <property type="entry name" value="NifS"/>
    <property type="match status" value="1"/>
</dbReference>
<dbReference type="Proteomes" id="UP001595880">
    <property type="component" value="Unassembled WGS sequence"/>
</dbReference>
<dbReference type="PANTHER" id="PTHR11601:SF50">
    <property type="entry name" value="CYSTEINE DESULFURASE ISCS 2-RELATED"/>
    <property type="match status" value="1"/>
</dbReference>
<dbReference type="SUPFAM" id="SSF53383">
    <property type="entry name" value="PLP-dependent transferases"/>
    <property type="match status" value="1"/>
</dbReference>
<dbReference type="RefSeq" id="WP_390199085.1">
    <property type="nucleotide sequence ID" value="NZ_JBHSDV010000003.1"/>
</dbReference>
<sequence length="379" mass="41618">MIYLDNSATTKPNEEVMKSFHTAATHYFGNPSSLHGLGMEAERLLRKAREQIAELLQINPDEVVFTSGGTEGNNLAIKGIALQHQHRGRHIIASSVEHPSVIESLEALKQLGFHITYIPVDENGRVNPNDVKKEITDDTILVSVMHVNNEIGTIQPIEEIGALLHNYPKIFFHVDAVQSIGKVPISIRKANIDLCTISGHKIHGLKGTGILYVKKGIRLFSLAHGGGQEANIRSGTENVPGIVALAKALRITLAKENDTKRIEQLKIYIMDELKKIHYVKINTPETSSAPHIVHFSLPGFKPEVVIHALEEAKIYISTKSACSSKKSDISSVLEACGKSQAIASSGLRVSMSFNTTKEEIDGFLHTLNIVINKLAKVMR</sequence>
<dbReference type="InterPro" id="IPR000192">
    <property type="entry name" value="Aminotrans_V_dom"/>
</dbReference>
<accession>A0ABV8VZH8</accession>
<dbReference type="PANTHER" id="PTHR11601">
    <property type="entry name" value="CYSTEINE DESULFURYLASE FAMILY MEMBER"/>
    <property type="match status" value="1"/>
</dbReference>
<reference evidence="5" key="1">
    <citation type="journal article" date="2019" name="Int. J. Syst. Evol. Microbiol.">
        <title>The Global Catalogue of Microorganisms (GCM) 10K type strain sequencing project: providing services to taxonomists for standard genome sequencing and annotation.</title>
        <authorList>
            <consortium name="The Broad Institute Genomics Platform"/>
            <consortium name="The Broad Institute Genome Sequencing Center for Infectious Disease"/>
            <person name="Wu L."/>
            <person name="Ma J."/>
        </authorList>
    </citation>
    <scope>NUCLEOTIDE SEQUENCE [LARGE SCALE GENOMIC DNA]</scope>
    <source>
        <strain evidence="5">KACC 14058</strain>
    </source>
</reference>
<dbReference type="EMBL" id="JBHSDV010000003">
    <property type="protein sequence ID" value="MFC4388213.1"/>
    <property type="molecule type" value="Genomic_DNA"/>
</dbReference>
<dbReference type="Gene3D" id="1.10.260.50">
    <property type="match status" value="1"/>
</dbReference>